<evidence type="ECO:0000256" key="3">
    <source>
        <dbReference type="ARBA" id="ARBA00010821"/>
    </source>
</evidence>
<evidence type="ECO:0000256" key="6">
    <source>
        <dbReference type="SAM" id="MobiDB-lite"/>
    </source>
</evidence>
<evidence type="ECO:0000256" key="2">
    <source>
        <dbReference type="ARBA" id="ARBA00004210"/>
    </source>
</evidence>
<evidence type="ECO:0000313" key="7">
    <source>
        <dbReference type="EMBL" id="BFF91292.1"/>
    </source>
</evidence>
<proteinExistence type="inferred from homology"/>
<reference evidence="7 8" key="1">
    <citation type="submission" date="2024-02" db="EMBL/GenBank/DDBJ databases">
        <title>A chromosome-level genome assembly of Drosophila madeirensis, a fruit fly species endemic to Madeira island.</title>
        <authorList>
            <person name="Tomihara K."/>
            <person name="Llopart A."/>
            <person name="Yamamoto D."/>
        </authorList>
    </citation>
    <scope>NUCLEOTIDE SEQUENCE [LARGE SCALE GENOMIC DNA]</scope>
    <source>
        <strain evidence="7 8">RF1</strain>
    </source>
</reference>
<keyword evidence="5" id="KW-0539">Nucleus</keyword>
<dbReference type="GO" id="GO:0005634">
    <property type="term" value="C:nucleus"/>
    <property type="evidence" value="ECO:0007669"/>
    <property type="project" value="UniProtKB-SubCell"/>
</dbReference>
<keyword evidence="4" id="KW-0963">Cytoplasm</keyword>
<dbReference type="Proteomes" id="UP001500889">
    <property type="component" value="Chromosome O"/>
</dbReference>
<evidence type="ECO:0000256" key="4">
    <source>
        <dbReference type="ARBA" id="ARBA00022490"/>
    </source>
</evidence>
<dbReference type="EMBL" id="AP029263">
    <property type="protein sequence ID" value="BFF91292.1"/>
    <property type="molecule type" value="Genomic_DNA"/>
</dbReference>
<protein>
    <submittedName>
        <fullName evidence="7">Uncharacterized protein</fullName>
    </submittedName>
</protein>
<keyword evidence="8" id="KW-1185">Reference proteome</keyword>
<evidence type="ECO:0000256" key="5">
    <source>
        <dbReference type="ARBA" id="ARBA00023242"/>
    </source>
</evidence>
<dbReference type="Pfam" id="PF14799">
    <property type="entry name" value="FAM195"/>
    <property type="match status" value="1"/>
</dbReference>
<feature type="region of interest" description="Disordered" evidence="6">
    <location>
        <begin position="94"/>
        <end position="129"/>
    </location>
</feature>
<organism evidence="7 8">
    <name type="scientific">Drosophila madeirensis</name>
    <name type="common">Fruit fly</name>
    <dbReference type="NCBI Taxonomy" id="30013"/>
    <lineage>
        <taxon>Eukaryota</taxon>
        <taxon>Metazoa</taxon>
        <taxon>Ecdysozoa</taxon>
        <taxon>Arthropoda</taxon>
        <taxon>Hexapoda</taxon>
        <taxon>Insecta</taxon>
        <taxon>Pterygota</taxon>
        <taxon>Neoptera</taxon>
        <taxon>Endopterygota</taxon>
        <taxon>Diptera</taxon>
        <taxon>Brachycera</taxon>
        <taxon>Muscomorpha</taxon>
        <taxon>Ephydroidea</taxon>
        <taxon>Drosophilidae</taxon>
        <taxon>Drosophila</taxon>
        <taxon>Sophophora</taxon>
    </lineage>
</organism>
<feature type="compositionally biased region" description="Low complexity" evidence="6">
    <location>
        <begin position="105"/>
        <end position="120"/>
    </location>
</feature>
<dbReference type="AlphaFoldDB" id="A0AAU9EYC7"/>
<evidence type="ECO:0000313" key="8">
    <source>
        <dbReference type="Proteomes" id="UP001500889"/>
    </source>
</evidence>
<evidence type="ECO:0000256" key="1">
    <source>
        <dbReference type="ARBA" id="ARBA00004123"/>
    </source>
</evidence>
<gene>
    <name evidence="7" type="ORF">DMAD_09605</name>
</gene>
<name>A0AAU9EYC7_DROMD</name>
<dbReference type="InterPro" id="IPR029428">
    <property type="entry name" value="MCRIP"/>
</dbReference>
<sequence>MYKIHEEVRKLVAKARGGLPHNIDKCTGITASSETNGSIDLNPPTGSNNIPRPVFQRRLSKRIKSTKQKENEVITPQNDVIINYINDSWNMLVAENPSDSSTKDSNANSPEESSFASSSPTVWIEPRSPELEDLKPFDMESWWSCRLFENITKDL</sequence>
<comment type="subcellular location">
    <subcellularLocation>
        <location evidence="2">Cytoplasm</location>
        <location evidence="2">Stress granule</location>
    </subcellularLocation>
    <subcellularLocation>
        <location evidence="1">Nucleus</location>
    </subcellularLocation>
</comment>
<accession>A0AAU9EYC7</accession>
<dbReference type="GO" id="GO:0010494">
    <property type="term" value="C:cytoplasmic stress granule"/>
    <property type="evidence" value="ECO:0007669"/>
    <property type="project" value="UniProtKB-SubCell"/>
</dbReference>
<comment type="similarity">
    <text evidence="3">Belongs to the MCRIP family.</text>
</comment>